<feature type="compositionally biased region" description="Low complexity" evidence="1">
    <location>
        <begin position="31"/>
        <end position="54"/>
    </location>
</feature>
<organism evidence="3 4">
    <name type="scientific">Luteimonas composti</name>
    <dbReference type="NCBI Taxonomy" id="398257"/>
    <lineage>
        <taxon>Bacteria</taxon>
        <taxon>Pseudomonadati</taxon>
        <taxon>Pseudomonadota</taxon>
        <taxon>Gammaproteobacteria</taxon>
        <taxon>Lysobacterales</taxon>
        <taxon>Lysobacteraceae</taxon>
        <taxon>Luteimonas</taxon>
    </lineage>
</organism>
<protein>
    <submittedName>
        <fullName evidence="3">DUF481 domain-containing protein</fullName>
    </submittedName>
</protein>
<accession>A0ABT6MVK5</accession>
<keyword evidence="2" id="KW-0732">Signal</keyword>
<dbReference type="EMBL" id="JARYGX010000028">
    <property type="protein sequence ID" value="MDH7454490.1"/>
    <property type="molecule type" value="Genomic_DNA"/>
</dbReference>
<feature type="region of interest" description="Disordered" evidence="1">
    <location>
        <begin position="23"/>
        <end position="61"/>
    </location>
</feature>
<evidence type="ECO:0000256" key="1">
    <source>
        <dbReference type="SAM" id="MobiDB-lite"/>
    </source>
</evidence>
<dbReference type="InterPro" id="IPR007433">
    <property type="entry name" value="DUF481"/>
</dbReference>
<evidence type="ECO:0000313" key="3">
    <source>
        <dbReference type="EMBL" id="MDH7454490.1"/>
    </source>
</evidence>
<keyword evidence="4" id="KW-1185">Reference proteome</keyword>
<dbReference type="RefSeq" id="WP_280943720.1">
    <property type="nucleotide sequence ID" value="NZ_JARYGX010000028.1"/>
</dbReference>
<name>A0ABT6MVK5_9GAMM</name>
<evidence type="ECO:0000256" key="2">
    <source>
        <dbReference type="SAM" id="SignalP"/>
    </source>
</evidence>
<feature type="chain" id="PRO_5047177319" evidence="2">
    <location>
        <begin position="22"/>
        <end position="290"/>
    </location>
</feature>
<dbReference type="Pfam" id="PF04338">
    <property type="entry name" value="DUF481"/>
    <property type="match status" value="1"/>
</dbReference>
<reference evidence="3" key="2">
    <citation type="submission" date="2023-04" db="EMBL/GenBank/DDBJ databases">
        <authorList>
            <person name="Sun J.-Q."/>
        </authorList>
    </citation>
    <scope>NUCLEOTIDE SEQUENCE</scope>
    <source>
        <strain evidence="3">CC-YY355</strain>
    </source>
</reference>
<proteinExistence type="predicted"/>
<evidence type="ECO:0000313" key="4">
    <source>
        <dbReference type="Proteomes" id="UP001160550"/>
    </source>
</evidence>
<reference evidence="3" key="1">
    <citation type="journal article" date="2007" name="Int. J. Syst. Evol. Microbiol.">
        <title>Luteimonas composti sp. nov., a moderately thermophilic bacterium isolated from food waste.</title>
        <authorList>
            <person name="Young C.C."/>
            <person name="Kampfer P."/>
            <person name="Chen W.M."/>
            <person name="Yen W.S."/>
            <person name="Arun A.B."/>
            <person name="Lai W.A."/>
            <person name="Shen F.T."/>
            <person name="Rekha P.D."/>
            <person name="Lin K.Y."/>
            <person name="Chou J.H."/>
        </authorList>
    </citation>
    <scope>NUCLEOTIDE SEQUENCE</scope>
    <source>
        <strain evidence="3">CC-YY355</strain>
    </source>
</reference>
<sequence length="290" mass="30699">MNLRSVLPALLLSCAALPALAAGPGDPPRSGEPAASADAAEAPESPAHSGPAPSVADASASGWTGTGELGFALSRGNARSESLNTRLAFAREDAQWKHRLHAAALRARSEATGDLDGEGVAERRYELSANRFEFGGSSGYKFDPRHALVGSARYEHDDFSAWEEQATLSLSYGRTVVENERTTLSGEIGPGLRRARNAETGERQGDAILRARAELSHRLTGNTQLVNTLLVESGSDNTFAQNDLALSVAMSEALALKAGLQTRHNTDVDAAAGVRKTDTLTTLNLVYSFR</sequence>
<feature type="signal peptide" evidence="2">
    <location>
        <begin position="1"/>
        <end position="21"/>
    </location>
</feature>
<gene>
    <name evidence="3" type="ORF">QF205_15620</name>
</gene>
<comment type="caution">
    <text evidence="3">The sequence shown here is derived from an EMBL/GenBank/DDBJ whole genome shotgun (WGS) entry which is preliminary data.</text>
</comment>
<dbReference type="Proteomes" id="UP001160550">
    <property type="component" value="Unassembled WGS sequence"/>
</dbReference>